<organism evidence="2 3">
    <name type="scientific">Tilletia caries</name>
    <name type="common">wheat bunt fungus</name>
    <dbReference type="NCBI Taxonomy" id="13290"/>
    <lineage>
        <taxon>Eukaryota</taxon>
        <taxon>Fungi</taxon>
        <taxon>Dikarya</taxon>
        <taxon>Basidiomycota</taxon>
        <taxon>Ustilaginomycotina</taxon>
        <taxon>Exobasidiomycetes</taxon>
        <taxon>Tilletiales</taxon>
        <taxon>Tilletiaceae</taxon>
        <taxon>Tilletia</taxon>
    </lineage>
</organism>
<dbReference type="Proteomes" id="UP000836402">
    <property type="component" value="Unassembled WGS sequence"/>
</dbReference>
<comment type="caution">
    <text evidence="2">The sequence shown here is derived from an EMBL/GenBank/DDBJ whole genome shotgun (WGS) entry which is preliminary data.</text>
</comment>
<keyword evidence="3" id="KW-1185">Reference proteome</keyword>
<name>A0ABN7J1I1_9BASI</name>
<dbReference type="EMBL" id="CAJHJG010004929">
    <property type="protein sequence ID" value="CAD6946116.1"/>
    <property type="molecule type" value="Genomic_DNA"/>
</dbReference>
<gene>
    <name evidence="2" type="ORF">JKIAZH3_G4896</name>
</gene>
<evidence type="ECO:0008006" key="4">
    <source>
        <dbReference type="Google" id="ProtNLM"/>
    </source>
</evidence>
<accession>A0ABN7J1I1</accession>
<evidence type="ECO:0000256" key="1">
    <source>
        <dbReference type="SAM" id="MobiDB-lite"/>
    </source>
</evidence>
<reference evidence="2" key="1">
    <citation type="submission" date="2020-10" db="EMBL/GenBank/DDBJ databases">
        <authorList>
            <person name="Sedaghatjoo S."/>
        </authorList>
    </citation>
    <scope>NUCLEOTIDE SEQUENCE</scope>
    <source>
        <strain evidence="2">AZH3</strain>
    </source>
</reference>
<proteinExistence type="predicted"/>
<protein>
    <recommendedName>
        <fullName evidence="4">FHA domain-containing protein</fullName>
    </recommendedName>
</protein>
<feature type="compositionally biased region" description="Low complexity" evidence="1">
    <location>
        <begin position="223"/>
        <end position="237"/>
    </location>
</feature>
<feature type="region of interest" description="Disordered" evidence="1">
    <location>
        <begin position="177"/>
        <end position="243"/>
    </location>
</feature>
<sequence>MRAELQLSPTGSGASFHSKFLPFDARGVIKLAGHSPGTPVPAPHNTIFPSVALATDPVFIDFNGESFMMRSIQDHSNHVSVNGIPLGDDVHELWDSDVVSFGDDSRRVPISSPAPLHSIPPRLTSSPLQASAIPPSHTVVSSSIGAANRTITPVRVTSGPTSVLDLAIQKTPTVLPHGAVDGAGTPRACSRPSPEQDVDTKIEAVSPTMRASRLNQETQLCRAVSSASTSAFTSPSDTSPPPS</sequence>
<feature type="non-terminal residue" evidence="2">
    <location>
        <position position="243"/>
    </location>
</feature>
<evidence type="ECO:0000313" key="2">
    <source>
        <dbReference type="EMBL" id="CAD6946116.1"/>
    </source>
</evidence>
<evidence type="ECO:0000313" key="3">
    <source>
        <dbReference type="Proteomes" id="UP000836402"/>
    </source>
</evidence>
<feature type="region of interest" description="Disordered" evidence="1">
    <location>
        <begin position="112"/>
        <end position="131"/>
    </location>
</feature>